<dbReference type="PANTHER" id="PTHR11109:SF7">
    <property type="entry name" value="GTP CYCLOHYDROLASE 1"/>
    <property type="match status" value="1"/>
</dbReference>
<dbReference type="GO" id="GO:0003934">
    <property type="term" value="F:GTP cyclohydrolase I activity"/>
    <property type="evidence" value="ECO:0007669"/>
    <property type="project" value="UniProtKB-UniRule"/>
</dbReference>
<evidence type="ECO:0000313" key="8">
    <source>
        <dbReference type="EMBL" id="KRM10884.1"/>
    </source>
</evidence>
<dbReference type="Pfam" id="PF01227">
    <property type="entry name" value="GTP_cyclohydroI"/>
    <property type="match status" value="1"/>
</dbReference>
<dbReference type="InterPro" id="IPR020602">
    <property type="entry name" value="GTP_CycHdrlase_I_dom"/>
</dbReference>
<comment type="subunit">
    <text evidence="6">Homopolymer.</text>
</comment>
<sequence length="186" mass="21346">MDNKRIEDAVSDILTGIGDDTNREGVVETPARVAKMYEEIFSSMGQKHFEDYKLFHVDDDPEMVLVQQIPFYSMCEHHLLPFFGVANVAYVPKDGVVIGLSKIPRLVDFTAKKPGMQERITTDIMKEMERMLHPQGVAVTLSARHMCMEMRGINKSNLYTYTSKFSGIFKTDKDLKQEFLQQTEKK</sequence>
<dbReference type="AlphaFoldDB" id="A0A0R1W4P6"/>
<feature type="binding site" evidence="6">
    <location>
        <position position="75"/>
    </location>
    <ligand>
        <name>Zn(2+)</name>
        <dbReference type="ChEBI" id="CHEBI:29105"/>
    </ligand>
</feature>
<dbReference type="NCBIfam" id="TIGR00063">
    <property type="entry name" value="folE"/>
    <property type="match status" value="1"/>
</dbReference>
<evidence type="ECO:0000313" key="9">
    <source>
        <dbReference type="Proteomes" id="UP000051820"/>
    </source>
</evidence>
<keyword evidence="5 6" id="KW-0342">GTP-binding</keyword>
<dbReference type="GO" id="GO:0005525">
    <property type="term" value="F:GTP binding"/>
    <property type="evidence" value="ECO:0007669"/>
    <property type="project" value="UniProtKB-KW"/>
</dbReference>
<dbReference type="UniPathway" id="UPA00848">
    <property type="reaction ID" value="UER00151"/>
</dbReference>
<evidence type="ECO:0000256" key="5">
    <source>
        <dbReference type="ARBA" id="ARBA00023134"/>
    </source>
</evidence>
<accession>A0A0R1W4P6</accession>
<dbReference type="Gene3D" id="1.10.286.10">
    <property type="match status" value="1"/>
</dbReference>
<evidence type="ECO:0000256" key="4">
    <source>
        <dbReference type="ARBA" id="ARBA00022801"/>
    </source>
</evidence>
<comment type="similarity">
    <text evidence="6">Belongs to the GTP cyclohydrolase I family.</text>
</comment>
<gene>
    <name evidence="6" type="primary">folE</name>
    <name evidence="8" type="ORF">FD16_GL001080</name>
</gene>
<dbReference type="InterPro" id="IPR001474">
    <property type="entry name" value="GTP_CycHdrlase_I"/>
</dbReference>
<keyword evidence="6" id="KW-0862">Zinc</keyword>
<protein>
    <recommendedName>
        <fullName evidence="6">GTP cyclohydrolase 1</fullName>
        <ecNumber evidence="6">3.5.4.16</ecNumber>
    </recommendedName>
    <alternativeName>
        <fullName evidence="6">GTP cyclohydrolase I</fullName>
        <shortName evidence="6">GTP-CH-I</shortName>
    </alternativeName>
</protein>
<feature type="binding site" evidence="6">
    <location>
        <position position="147"/>
    </location>
    <ligand>
        <name>Zn(2+)</name>
        <dbReference type="ChEBI" id="CHEBI:29105"/>
    </ligand>
</feature>
<keyword evidence="4 6" id="KW-0378">Hydrolase</keyword>
<proteinExistence type="inferred from homology"/>
<keyword evidence="6" id="KW-0547">Nucleotide-binding</keyword>
<dbReference type="GO" id="GO:0008270">
    <property type="term" value="F:zinc ion binding"/>
    <property type="evidence" value="ECO:0007669"/>
    <property type="project" value="UniProtKB-UniRule"/>
</dbReference>
<feature type="domain" description="GTP cyclohydrolase I" evidence="7">
    <location>
        <begin position="6"/>
        <end position="182"/>
    </location>
</feature>
<dbReference type="SUPFAM" id="SSF55620">
    <property type="entry name" value="Tetrahydrobiopterin biosynthesis enzymes-like"/>
    <property type="match status" value="1"/>
</dbReference>
<dbReference type="FunFam" id="1.10.286.10:FF:000001">
    <property type="entry name" value="GTP cyclohydrolase 1"/>
    <property type="match status" value="1"/>
</dbReference>
<reference evidence="8 9" key="1">
    <citation type="journal article" date="2015" name="Genome Announc.">
        <title>Expanding the biotechnology potential of lactobacilli through comparative genomics of 213 strains and associated genera.</title>
        <authorList>
            <person name="Sun Z."/>
            <person name="Harris H.M."/>
            <person name="McCann A."/>
            <person name="Guo C."/>
            <person name="Argimon S."/>
            <person name="Zhang W."/>
            <person name="Yang X."/>
            <person name="Jeffery I.B."/>
            <person name="Cooney J.C."/>
            <person name="Kagawa T.F."/>
            <person name="Liu W."/>
            <person name="Song Y."/>
            <person name="Salvetti E."/>
            <person name="Wrobel A."/>
            <person name="Rasinkangas P."/>
            <person name="Parkhill J."/>
            <person name="Rea M.C."/>
            <person name="O'Sullivan O."/>
            <person name="Ritari J."/>
            <person name="Douillard F.P."/>
            <person name="Paul Ross R."/>
            <person name="Yang R."/>
            <person name="Briner A.E."/>
            <person name="Felis G.E."/>
            <person name="de Vos W.M."/>
            <person name="Barrangou R."/>
            <person name="Klaenhammer T.R."/>
            <person name="Caufield P.W."/>
            <person name="Cui Y."/>
            <person name="Zhang H."/>
            <person name="O'Toole P.W."/>
        </authorList>
    </citation>
    <scope>NUCLEOTIDE SEQUENCE [LARGE SCALE GENOMIC DNA]</scope>
    <source>
        <strain evidence="8 9">DSM 5007</strain>
    </source>
</reference>
<dbReference type="Proteomes" id="UP000051820">
    <property type="component" value="Unassembled WGS sequence"/>
</dbReference>
<dbReference type="InterPro" id="IPR043133">
    <property type="entry name" value="GTP-CH-I_C/QueF"/>
</dbReference>
<comment type="catalytic activity">
    <reaction evidence="1 6">
        <text>GTP + H2O = 7,8-dihydroneopterin 3'-triphosphate + formate + H(+)</text>
        <dbReference type="Rhea" id="RHEA:17473"/>
        <dbReference type="ChEBI" id="CHEBI:15377"/>
        <dbReference type="ChEBI" id="CHEBI:15378"/>
        <dbReference type="ChEBI" id="CHEBI:15740"/>
        <dbReference type="ChEBI" id="CHEBI:37565"/>
        <dbReference type="ChEBI" id="CHEBI:58462"/>
        <dbReference type="EC" id="3.5.4.16"/>
    </reaction>
</comment>
<evidence type="ECO:0000256" key="6">
    <source>
        <dbReference type="HAMAP-Rule" id="MF_00223"/>
    </source>
</evidence>
<dbReference type="NCBIfam" id="NF006826">
    <property type="entry name" value="PRK09347.1-3"/>
    <property type="match status" value="1"/>
</dbReference>
<dbReference type="EMBL" id="AZGF01000024">
    <property type="protein sequence ID" value="KRM10884.1"/>
    <property type="molecule type" value="Genomic_DNA"/>
</dbReference>
<keyword evidence="3 6" id="KW-0554">One-carbon metabolism</keyword>
<dbReference type="STRING" id="1423807.FD16_GL001080"/>
<dbReference type="PANTHER" id="PTHR11109">
    <property type="entry name" value="GTP CYCLOHYDROLASE I"/>
    <property type="match status" value="1"/>
</dbReference>
<dbReference type="GO" id="GO:0006730">
    <property type="term" value="P:one-carbon metabolic process"/>
    <property type="evidence" value="ECO:0007669"/>
    <property type="project" value="UniProtKB-UniRule"/>
</dbReference>
<dbReference type="HAMAP" id="MF_00223">
    <property type="entry name" value="FolE"/>
    <property type="match status" value="1"/>
</dbReference>
<evidence type="ECO:0000259" key="7">
    <source>
        <dbReference type="Pfam" id="PF01227"/>
    </source>
</evidence>
<evidence type="ECO:0000256" key="2">
    <source>
        <dbReference type="ARBA" id="ARBA00005080"/>
    </source>
</evidence>
<dbReference type="RefSeq" id="WP_010623111.1">
    <property type="nucleotide sequence ID" value="NZ_AZGF01000024.1"/>
</dbReference>
<organism evidence="8 9">
    <name type="scientific">Paucilactobacillus suebicus DSM 5007 = KCTC 3549</name>
    <dbReference type="NCBI Taxonomy" id="1423807"/>
    <lineage>
        <taxon>Bacteria</taxon>
        <taxon>Bacillati</taxon>
        <taxon>Bacillota</taxon>
        <taxon>Bacilli</taxon>
        <taxon>Lactobacillales</taxon>
        <taxon>Lactobacillaceae</taxon>
        <taxon>Paucilactobacillus</taxon>
    </lineage>
</organism>
<dbReference type="FunFam" id="3.30.1130.10:FF:000001">
    <property type="entry name" value="GTP cyclohydrolase 1"/>
    <property type="match status" value="1"/>
</dbReference>
<evidence type="ECO:0000256" key="3">
    <source>
        <dbReference type="ARBA" id="ARBA00022563"/>
    </source>
</evidence>
<dbReference type="PATRIC" id="fig|1423807.3.peg.1100"/>
<dbReference type="OrthoDB" id="9801207at2"/>
<name>A0A0R1W4P6_9LACO</name>
<keyword evidence="9" id="KW-1185">Reference proteome</keyword>
<dbReference type="GO" id="GO:0046654">
    <property type="term" value="P:tetrahydrofolate biosynthetic process"/>
    <property type="evidence" value="ECO:0007669"/>
    <property type="project" value="UniProtKB-UniRule"/>
</dbReference>
<dbReference type="Gene3D" id="3.30.1130.10">
    <property type="match status" value="1"/>
</dbReference>
<comment type="caution">
    <text evidence="8">The sequence shown here is derived from an EMBL/GenBank/DDBJ whole genome shotgun (WGS) entry which is preliminary data.</text>
</comment>
<dbReference type="eggNOG" id="COG0302">
    <property type="taxonomic scope" value="Bacteria"/>
</dbReference>
<keyword evidence="6" id="KW-0479">Metal-binding</keyword>
<dbReference type="GO" id="GO:0006729">
    <property type="term" value="P:tetrahydrobiopterin biosynthetic process"/>
    <property type="evidence" value="ECO:0007669"/>
    <property type="project" value="TreeGrafter"/>
</dbReference>
<dbReference type="NCBIfam" id="NF006825">
    <property type="entry name" value="PRK09347.1-2"/>
    <property type="match status" value="1"/>
</dbReference>
<dbReference type="InterPro" id="IPR043134">
    <property type="entry name" value="GTP-CH-I_N"/>
</dbReference>
<evidence type="ECO:0000256" key="1">
    <source>
        <dbReference type="ARBA" id="ARBA00001052"/>
    </source>
</evidence>
<dbReference type="EC" id="3.5.4.16" evidence="6"/>
<feature type="binding site" evidence="6">
    <location>
        <position position="78"/>
    </location>
    <ligand>
        <name>Zn(2+)</name>
        <dbReference type="ChEBI" id="CHEBI:29105"/>
    </ligand>
</feature>
<dbReference type="GO" id="GO:0005737">
    <property type="term" value="C:cytoplasm"/>
    <property type="evidence" value="ECO:0007669"/>
    <property type="project" value="TreeGrafter"/>
</dbReference>
<comment type="pathway">
    <text evidence="2 6">Cofactor biosynthesis; 7,8-dihydroneopterin triphosphate biosynthesis; 7,8-dihydroneopterin triphosphate from GTP: step 1/1.</text>
</comment>